<dbReference type="InParanoid" id="M1BLN2"/>
<protein>
    <submittedName>
        <fullName evidence="1">Uncharacterized protein</fullName>
    </submittedName>
</protein>
<reference evidence="2" key="1">
    <citation type="journal article" date="2011" name="Nature">
        <title>Genome sequence and analysis of the tuber crop potato.</title>
        <authorList>
            <consortium name="The Potato Genome Sequencing Consortium"/>
        </authorList>
    </citation>
    <scope>NUCLEOTIDE SEQUENCE [LARGE SCALE GENOMIC DNA]</scope>
    <source>
        <strain evidence="2">cv. DM1-3 516 R44</strain>
    </source>
</reference>
<reference evidence="1" key="2">
    <citation type="submission" date="2015-06" db="UniProtKB">
        <authorList>
            <consortium name="EnsemblPlants"/>
        </authorList>
    </citation>
    <scope>IDENTIFICATION</scope>
    <source>
        <strain evidence="1">DM1-3 516 R44</strain>
    </source>
</reference>
<proteinExistence type="predicted"/>
<evidence type="ECO:0000313" key="2">
    <source>
        <dbReference type="Proteomes" id="UP000011115"/>
    </source>
</evidence>
<dbReference type="PaxDb" id="4113-PGSC0003DMT400047936"/>
<organism evidence="1 2">
    <name type="scientific">Solanum tuberosum</name>
    <name type="common">Potato</name>
    <dbReference type="NCBI Taxonomy" id="4113"/>
    <lineage>
        <taxon>Eukaryota</taxon>
        <taxon>Viridiplantae</taxon>
        <taxon>Streptophyta</taxon>
        <taxon>Embryophyta</taxon>
        <taxon>Tracheophyta</taxon>
        <taxon>Spermatophyta</taxon>
        <taxon>Magnoliopsida</taxon>
        <taxon>eudicotyledons</taxon>
        <taxon>Gunneridae</taxon>
        <taxon>Pentapetalae</taxon>
        <taxon>asterids</taxon>
        <taxon>lamiids</taxon>
        <taxon>Solanales</taxon>
        <taxon>Solanaceae</taxon>
        <taxon>Solanoideae</taxon>
        <taxon>Solaneae</taxon>
        <taxon>Solanum</taxon>
    </lineage>
</organism>
<accession>M1BLN2</accession>
<dbReference type="HOGENOM" id="CLU_3091054_0_0_1"/>
<dbReference type="Gramene" id="PGSC0003DMT400047936">
    <property type="protein sequence ID" value="PGSC0003DMT400047936"/>
    <property type="gene ID" value="PGSC0003DMG400018631"/>
</dbReference>
<keyword evidence="2" id="KW-1185">Reference proteome</keyword>
<name>M1BLN2_SOLTU</name>
<dbReference type="AlphaFoldDB" id="M1BLN2"/>
<dbReference type="EnsemblPlants" id="PGSC0003DMT400047936">
    <property type="protein sequence ID" value="PGSC0003DMT400047936"/>
    <property type="gene ID" value="PGSC0003DMG400018631"/>
</dbReference>
<dbReference type="Proteomes" id="UP000011115">
    <property type="component" value="Unassembled WGS sequence"/>
</dbReference>
<sequence length="52" mass="6110">MPQQSPQSCSNPPKQKSTFGFYQIQLQYYERYTKKPLSLINENHEVPISFST</sequence>
<evidence type="ECO:0000313" key="1">
    <source>
        <dbReference type="EnsemblPlants" id="PGSC0003DMT400047936"/>
    </source>
</evidence>